<dbReference type="InterPro" id="IPR038375">
    <property type="entry name" value="NDUFAF7_sf"/>
</dbReference>
<dbReference type="SUPFAM" id="SSF53335">
    <property type="entry name" value="S-adenosyl-L-methionine-dependent methyltransferases"/>
    <property type="match status" value="1"/>
</dbReference>
<keyword evidence="4" id="KW-1185">Reference proteome</keyword>
<evidence type="ECO:0000313" key="4">
    <source>
        <dbReference type="Proteomes" id="UP000476338"/>
    </source>
</evidence>
<keyword evidence="1" id="KW-0489">Methyltransferase</keyword>
<dbReference type="InterPro" id="IPR029063">
    <property type="entry name" value="SAM-dependent_MTases_sf"/>
</dbReference>
<evidence type="ECO:0000256" key="1">
    <source>
        <dbReference type="ARBA" id="ARBA00022603"/>
    </source>
</evidence>
<gene>
    <name evidence="3" type="ORF">F1B92_07990</name>
</gene>
<dbReference type="GO" id="GO:0032259">
    <property type="term" value="P:methylation"/>
    <property type="evidence" value="ECO:0007669"/>
    <property type="project" value="UniProtKB-KW"/>
</dbReference>
<dbReference type="RefSeq" id="WP_154571348.1">
    <property type="nucleotide sequence ID" value="NZ_VWSJ01000039.1"/>
</dbReference>
<dbReference type="EMBL" id="VWSJ01000039">
    <property type="protein sequence ID" value="MSN97098.1"/>
    <property type="molecule type" value="Genomic_DNA"/>
</dbReference>
<organism evidence="3 4">
    <name type="scientific">Campylobacter portucalensis</name>
    <dbReference type="NCBI Taxonomy" id="2608384"/>
    <lineage>
        <taxon>Bacteria</taxon>
        <taxon>Pseudomonadati</taxon>
        <taxon>Campylobacterota</taxon>
        <taxon>Epsilonproteobacteria</taxon>
        <taxon>Campylobacterales</taxon>
        <taxon>Campylobacteraceae</taxon>
        <taxon>Campylobacter</taxon>
    </lineage>
</organism>
<name>A0A6L5WII2_9BACT</name>
<keyword evidence="2" id="KW-0808">Transferase</keyword>
<accession>A0A6L5WII2</accession>
<dbReference type="InterPro" id="IPR003788">
    <property type="entry name" value="NDUFAF7"/>
</dbReference>
<proteinExistence type="predicted"/>
<reference evidence="3 4" key="1">
    <citation type="submission" date="2019-09" db="EMBL/GenBank/DDBJ databases">
        <authorList>
            <person name="Silva M."/>
            <person name="Pereira G."/>
            <person name="Lopes-Da-Costa L."/>
            <person name="Silva E."/>
        </authorList>
    </citation>
    <scope>NUCLEOTIDE SEQUENCE [LARGE SCALE GENOMIC DNA]</scope>
    <source>
        <strain evidence="3 4">FMV-PI01</strain>
    </source>
</reference>
<protein>
    <submittedName>
        <fullName evidence="3">Dihydrodipicolinate reductase</fullName>
    </submittedName>
</protein>
<dbReference type="GO" id="GO:0035243">
    <property type="term" value="F:protein-arginine omega-N symmetric methyltransferase activity"/>
    <property type="evidence" value="ECO:0007669"/>
    <property type="project" value="TreeGrafter"/>
</dbReference>
<reference evidence="3 4" key="2">
    <citation type="submission" date="2020-03" db="EMBL/GenBank/DDBJ databases">
        <title>Campylobacter portucalensis sp. nov., a new species of Campylobacter isolated from the reproductive tract of bulls.</title>
        <authorList>
            <person name="Silva M.F."/>
            <person name="Pereira G."/>
            <person name="Carneiro C."/>
            <person name="Hemphill A."/>
            <person name="Mateus L."/>
            <person name="Lopes-Da-Costa L."/>
            <person name="Silva E."/>
        </authorList>
    </citation>
    <scope>NUCLEOTIDE SEQUENCE [LARGE SCALE GENOMIC DNA]</scope>
    <source>
        <strain evidence="3 4">FMV-PI01</strain>
    </source>
</reference>
<dbReference type="AlphaFoldDB" id="A0A6L5WII2"/>
<sequence length="324" mass="38180">MKRFSEFFESWLFENYYKNGVRIGKSGDFFTSVSVGSFFGICIAKKILSLNLEKGTKIIEIGSNDGYLICDIIQGIFTFDKDRLNDFEFCVVEPFEVLRKIQKNKFYERFGNEINIKHYKSLDEISEESIFFISNEIFDCLKPEIINGDKMLFMENFQPKFDKILPEVLKLSKKYGVKKGEIPLGLNEFISKIYKSSKKFYFLTFDYGFENSCNDFTIRIFKNHNVYSFFEIDKMADFYGVSDITYSVNFGILRDEFLSFEGVKMDKFMKQNRAILEFGGSEILEMFLKFSDKNGYKNALMQFKRLVFELGEKFYMISFTKGYL</sequence>
<comment type="caution">
    <text evidence="3">The sequence shown here is derived from an EMBL/GenBank/DDBJ whole genome shotgun (WGS) entry which is preliminary data.</text>
</comment>
<dbReference type="Proteomes" id="UP000476338">
    <property type="component" value="Unassembled WGS sequence"/>
</dbReference>
<evidence type="ECO:0000313" key="3">
    <source>
        <dbReference type="EMBL" id="MSN97098.1"/>
    </source>
</evidence>
<dbReference type="Pfam" id="PF02636">
    <property type="entry name" value="Methyltransf_28"/>
    <property type="match status" value="1"/>
</dbReference>
<dbReference type="PANTHER" id="PTHR12049:SF7">
    <property type="entry name" value="PROTEIN ARGININE METHYLTRANSFERASE NDUFAF7, MITOCHONDRIAL"/>
    <property type="match status" value="1"/>
</dbReference>
<dbReference type="PANTHER" id="PTHR12049">
    <property type="entry name" value="PROTEIN ARGININE METHYLTRANSFERASE NDUFAF7, MITOCHONDRIAL"/>
    <property type="match status" value="1"/>
</dbReference>
<evidence type="ECO:0000256" key="2">
    <source>
        <dbReference type="ARBA" id="ARBA00022679"/>
    </source>
</evidence>
<dbReference type="Gene3D" id="3.40.50.12710">
    <property type="match status" value="1"/>
</dbReference>